<dbReference type="EMBL" id="PJEO01000022">
    <property type="protein sequence ID" value="PKQ45512.1"/>
    <property type="molecule type" value="Genomic_DNA"/>
</dbReference>
<keyword evidence="2" id="KW-1185">Reference proteome</keyword>
<gene>
    <name evidence="1" type="ORF">CSW08_07620</name>
</gene>
<dbReference type="Pfam" id="PF07661">
    <property type="entry name" value="MORN_2"/>
    <property type="match status" value="1"/>
</dbReference>
<reference evidence="1 2" key="1">
    <citation type="submission" date="2017-12" db="EMBL/GenBank/DDBJ databases">
        <title>Confluentibacter flavum sp. nov., isolated from the saline lake.</title>
        <authorList>
            <person name="Yu L."/>
        </authorList>
    </citation>
    <scope>NUCLEOTIDE SEQUENCE [LARGE SCALE GENOMIC DNA]</scope>
    <source>
        <strain evidence="1 2">3B</strain>
    </source>
</reference>
<comment type="caution">
    <text evidence="1">The sequence shown here is derived from an EMBL/GenBank/DDBJ whole genome shotgun (WGS) entry which is preliminary data.</text>
</comment>
<dbReference type="AlphaFoldDB" id="A0A2N3HKU0"/>
<proteinExistence type="predicted"/>
<evidence type="ECO:0000313" key="2">
    <source>
        <dbReference type="Proteomes" id="UP000233435"/>
    </source>
</evidence>
<dbReference type="SUPFAM" id="SSF82185">
    <property type="entry name" value="Histone H3 K4-specific methyltransferase SET7/9 N-terminal domain"/>
    <property type="match status" value="1"/>
</dbReference>
<protein>
    <submittedName>
        <fullName evidence="1">Uncharacterized protein</fullName>
    </submittedName>
</protein>
<dbReference type="Proteomes" id="UP000233435">
    <property type="component" value="Unassembled WGS sequence"/>
</dbReference>
<accession>A0A2N3HKU0</accession>
<organism evidence="1 2">
    <name type="scientific">Confluentibacter flavum</name>
    <dbReference type="NCBI Taxonomy" id="1909700"/>
    <lineage>
        <taxon>Bacteria</taxon>
        <taxon>Pseudomonadati</taxon>
        <taxon>Bacteroidota</taxon>
        <taxon>Flavobacteriia</taxon>
        <taxon>Flavobacteriales</taxon>
        <taxon>Flavobacteriaceae</taxon>
        <taxon>Confluentibacter</taxon>
    </lineage>
</organism>
<feature type="non-terminal residue" evidence="1">
    <location>
        <position position="1"/>
    </location>
</feature>
<dbReference type="InterPro" id="IPR011652">
    <property type="entry name" value="MORN_2"/>
</dbReference>
<sequence length="278" mass="32593">FSFGKSSPTNTQLSIHEHVVVNYDKPPKMKKNLFLILLILTLISCKKEQFMTEFYPSGNVKLKVQIDKDSIQNGTYEEYYENGELKSKTNYVNGQISDSLFNFYENGKIKDKGIVKNNFPNGWWNYYRSNGGLKEKTEWIIVKDSLHKNQSIYFDQKGKIKYDTSSFFELKIPDTIHLDKNIARFNYNSNFNVYKRLIYVVVENKYSENETKLDTFGIKDNDFWFGVYGYKKGKQNIKGQIVEELYEIKNIGNDSAIGTVSNHKKYFEKEVYVSDKNN</sequence>
<evidence type="ECO:0000313" key="1">
    <source>
        <dbReference type="EMBL" id="PKQ45512.1"/>
    </source>
</evidence>
<name>A0A2N3HKU0_9FLAO</name>
<dbReference type="Gene3D" id="3.90.930.1">
    <property type="match status" value="1"/>
</dbReference>